<evidence type="ECO:0000256" key="5">
    <source>
        <dbReference type="ARBA" id="ARBA00022833"/>
    </source>
</evidence>
<dbReference type="Pfam" id="PF01546">
    <property type="entry name" value="Peptidase_M20"/>
    <property type="match status" value="1"/>
</dbReference>
<dbReference type="Gene3D" id="1.10.150.900">
    <property type="match status" value="1"/>
</dbReference>
<dbReference type="SUPFAM" id="SSF55031">
    <property type="entry name" value="Bacterial exopeptidase dimerisation domain"/>
    <property type="match status" value="1"/>
</dbReference>
<dbReference type="Proteomes" id="UP001500738">
    <property type="component" value="Unassembled WGS sequence"/>
</dbReference>
<dbReference type="Gene3D" id="3.30.70.360">
    <property type="match status" value="1"/>
</dbReference>
<evidence type="ECO:0000256" key="1">
    <source>
        <dbReference type="ARBA" id="ARBA00001947"/>
    </source>
</evidence>
<dbReference type="InterPro" id="IPR050072">
    <property type="entry name" value="Peptidase_M20A"/>
</dbReference>
<dbReference type="EMBL" id="BAAAFE010000009">
    <property type="protein sequence ID" value="GAA0866795.1"/>
    <property type="molecule type" value="Genomic_DNA"/>
</dbReference>
<evidence type="ECO:0000259" key="6">
    <source>
        <dbReference type="Pfam" id="PF07687"/>
    </source>
</evidence>
<reference evidence="7 8" key="1">
    <citation type="journal article" date="2019" name="Int. J. Syst. Evol. Microbiol.">
        <title>The Global Catalogue of Microorganisms (GCM) 10K type strain sequencing project: providing services to taxonomists for standard genome sequencing and annotation.</title>
        <authorList>
            <consortium name="The Broad Institute Genomics Platform"/>
            <consortium name="The Broad Institute Genome Sequencing Center for Infectious Disease"/>
            <person name="Wu L."/>
            <person name="Ma J."/>
        </authorList>
    </citation>
    <scope>NUCLEOTIDE SEQUENCE [LARGE SCALE GENOMIC DNA]</scope>
    <source>
        <strain evidence="7 8">JCM 15910</strain>
    </source>
</reference>
<name>A0ABN1MBS6_9SPHN</name>
<evidence type="ECO:0000256" key="2">
    <source>
        <dbReference type="ARBA" id="ARBA00006247"/>
    </source>
</evidence>
<protein>
    <submittedName>
        <fullName evidence="7">M20/M25/M40 family metallo-hydrolase</fullName>
    </submittedName>
</protein>
<evidence type="ECO:0000313" key="8">
    <source>
        <dbReference type="Proteomes" id="UP001500738"/>
    </source>
</evidence>
<dbReference type="SUPFAM" id="SSF53187">
    <property type="entry name" value="Zn-dependent exopeptidases"/>
    <property type="match status" value="1"/>
</dbReference>
<comment type="similarity">
    <text evidence="2">Belongs to the peptidase M20A family.</text>
</comment>
<dbReference type="NCBIfam" id="NF006596">
    <property type="entry name" value="PRK09133.1"/>
    <property type="match status" value="1"/>
</dbReference>
<organism evidence="7 8">
    <name type="scientific">Sphingopyxis soli</name>
    <dbReference type="NCBI Taxonomy" id="592051"/>
    <lineage>
        <taxon>Bacteria</taxon>
        <taxon>Pseudomonadati</taxon>
        <taxon>Pseudomonadota</taxon>
        <taxon>Alphaproteobacteria</taxon>
        <taxon>Sphingomonadales</taxon>
        <taxon>Sphingomonadaceae</taxon>
        <taxon>Sphingopyxis</taxon>
    </lineage>
</organism>
<keyword evidence="4" id="KW-0378">Hydrolase</keyword>
<dbReference type="InterPro" id="IPR002933">
    <property type="entry name" value="Peptidase_M20"/>
</dbReference>
<evidence type="ECO:0000256" key="3">
    <source>
        <dbReference type="ARBA" id="ARBA00022723"/>
    </source>
</evidence>
<keyword evidence="8" id="KW-1185">Reference proteome</keyword>
<dbReference type="InterPro" id="IPR036264">
    <property type="entry name" value="Bact_exopeptidase_dim_dom"/>
</dbReference>
<dbReference type="InterPro" id="IPR011650">
    <property type="entry name" value="Peptidase_M20_dimer"/>
</dbReference>
<comment type="caution">
    <text evidence="7">The sequence shown here is derived from an EMBL/GenBank/DDBJ whole genome shotgun (WGS) entry which is preliminary data.</text>
</comment>
<dbReference type="PANTHER" id="PTHR43808">
    <property type="entry name" value="ACETYLORNITHINE DEACETYLASE"/>
    <property type="match status" value="1"/>
</dbReference>
<feature type="domain" description="Peptidase M20 dimerisation" evidence="6">
    <location>
        <begin position="235"/>
        <end position="380"/>
    </location>
</feature>
<dbReference type="PANTHER" id="PTHR43808:SF8">
    <property type="entry name" value="PEPTIDASE M20 DIMERISATION DOMAIN-CONTAINING PROTEIN"/>
    <property type="match status" value="1"/>
</dbReference>
<keyword evidence="3" id="KW-0479">Metal-binding</keyword>
<proteinExistence type="inferred from homology"/>
<accession>A0ABN1MBS6</accession>
<sequence>MRIGIDAMVIHFYLLRRGAGWLGWVSMRNLTAPVALAAALLAAAPVHAKPADTDAAKKILKDSIAIPTVMGRGKVPELAAYYASVLKAAGYADTDIEITPMGETATFAATLQGTTKQKPIVLLGHMDVVEADPKDWTRDPFVPVEENGYIFGRGSEDNKFDVSMMVATMAQLKKDGFKPKRSIILLLSGDEETSMTTTRALAAKYKNAEFALNGDGGGGLIGEDGKPKYYGLQAGEKTYADFTLEVTNPGGHSSRPGAVNAIAELSEALARIGAYRFTPQQNELTKVGMPIVADQVGGDIGAALKAFAADPSDAKAIAAIRADPEYVGQIGTTCVPTLVKGGHAENALPQRATANINCRIFPGVPVEEVRAELVKVIGDPGVTVNPDPDASASDASPLRPDVMAAVAKAVHARAPGLPIIPSMSAGATDSYHFRIQGVPSYGVAGLFSKASDSYAHGLNERVPVDAIAPALAHWDSLLRDLSK</sequence>
<evidence type="ECO:0000256" key="4">
    <source>
        <dbReference type="ARBA" id="ARBA00022801"/>
    </source>
</evidence>
<gene>
    <name evidence="7" type="ORF">GCM10009115_31690</name>
</gene>
<comment type="cofactor">
    <cofactor evidence="1">
        <name>Zn(2+)</name>
        <dbReference type="ChEBI" id="CHEBI:29105"/>
    </cofactor>
</comment>
<evidence type="ECO:0000313" key="7">
    <source>
        <dbReference type="EMBL" id="GAA0866795.1"/>
    </source>
</evidence>
<dbReference type="Pfam" id="PF07687">
    <property type="entry name" value="M20_dimer"/>
    <property type="match status" value="1"/>
</dbReference>
<dbReference type="Gene3D" id="3.40.630.10">
    <property type="entry name" value="Zn peptidases"/>
    <property type="match status" value="1"/>
</dbReference>
<keyword evidence="5" id="KW-0862">Zinc</keyword>